<evidence type="ECO:0000313" key="4">
    <source>
        <dbReference type="EMBL" id="HAB1714063.1"/>
    </source>
</evidence>
<evidence type="ECO:0000313" key="3">
    <source>
        <dbReference type="EMBL" id="EDG4921093.1"/>
    </source>
</evidence>
<proteinExistence type="predicted"/>
<reference evidence="4" key="3">
    <citation type="submission" date="2019-10" db="EMBL/GenBank/DDBJ databases">
        <authorList>
            <consortium name="NCBI Pathogen Detection Project"/>
        </authorList>
    </citation>
    <scope>NUCLEOTIDE SEQUENCE</scope>
    <source>
        <strain evidence="4">Salmonella enterica</strain>
    </source>
</reference>
<protein>
    <submittedName>
        <fullName evidence="1">Uncharacterized protein</fullName>
    </submittedName>
</protein>
<sequence length="97" mass="10499">MSNKAQVIFTFEQQSHTTTPAQGGVNVMDLVVARVEMSEMNEEVQAGPHDVCAVILKKKAPMIMQLIATELETGAKALGLDMTVCNVGQKNKPTSMH</sequence>
<evidence type="ECO:0000313" key="5">
    <source>
        <dbReference type="EMBL" id="HAB3739111.1"/>
    </source>
</evidence>
<reference evidence="4" key="1">
    <citation type="journal article" date="2018" name="Genome Biol.">
        <title>SKESA: strategic k-mer extension for scrupulous assemblies.</title>
        <authorList>
            <person name="Souvorov A."/>
            <person name="Agarwala R."/>
            <person name="Lipman D.J."/>
        </authorList>
    </citation>
    <scope>NUCLEOTIDE SEQUENCE</scope>
    <source>
        <strain evidence="4">Salmonella enterica</strain>
    </source>
</reference>
<accession>A0A5X8K0H1</accession>
<gene>
    <name evidence="3" type="ORF">B7M71_04045</name>
    <name evidence="2" type="ORF">B7M84_10260</name>
    <name evidence="1" type="ORF">EUR47_16215</name>
    <name evidence="7" type="ORF">G4X31_001081</name>
    <name evidence="6" type="ORF">GB096_14070</name>
    <name evidence="5" type="ORF">GBV43_07605</name>
    <name evidence="4" type="ORF">GBY02_16065</name>
</gene>
<evidence type="ECO:0000313" key="7">
    <source>
        <dbReference type="EMBL" id="HAE9591792.1"/>
    </source>
</evidence>
<evidence type="ECO:0000313" key="2">
    <source>
        <dbReference type="EMBL" id="EDG3713137.1"/>
    </source>
</evidence>
<dbReference type="RefSeq" id="WP_080111171.1">
    <property type="nucleotide sequence ID" value="NZ_CBDGJQ010000006.1"/>
</dbReference>
<dbReference type="EMBL" id="DAAGNA010000018">
    <property type="protein sequence ID" value="HAB3739111.1"/>
    <property type="molecule type" value="Genomic_DNA"/>
</dbReference>
<reference evidence="1" key="2">
    <citation type="submission" date="2019-01" db="EMBL/GenBank/DDBJ databases">
        <authorList>
            <person name="Ashton P.M."/>
            <person name="Dallman T."/>
            <person name="Nair S."/>
            <person name="De Pinna E."/>
            <person name="Peters T."/>
            <person name="Grant K."/>
        </authorList>
    </citation>
    <scope>NUCLEOTIDE SEQUENCE</scope>
    <source>
        <strain evidence="2">304435</strain>
        <strain evidence="3">318351</strain>
        <strain evidence="1">620480</strain>
    </source>
</reference>
<evidence type="ECO:0000313" key="1">
    <source>
        <dbReference type="EMBL" id="ECB0111680.1"/>
    </source>
</evidence>
<dbReference type="EMBL" id="AAMEJC010000006">
    <property type="protein sequence ID" value="EDG4921093.1"/>
    <property type="molecule type" value="Genomic_DNA"/>
</dbReference>
<dbReference type="EMBL" id="AAMDYK010000005">
    <property type="protein sequence ID" value="EDG3713137.1"/>
    <property type="molecule type" value="Genomic_DNA"/>
</dbReference>
<organism evidence="1">
    <name type="scientific">Salmonella derby</name>
    <dbReference type="NCBI Taxonomy" id="28144"/>
    <lineage>
        <taxon>Bacteria</taxon>
        <taxon>Pseudomonadati</taxon>
        <taxon>Pseudomonadota</taxon>
        <taxon>Gammaproteobacteria</taxon>
        <taxon>Enterobacterales</taxon>
        <taxon>Enterobacteriaceae</taxon>
        <taxon>Salmonella</taxon>
    </lineage>
</organism>
<evidence type="ECO:0000313" key="6">
    <source>
        <dbReference type="EMBL" id="HAB5093641.1"/>
    </source>
</evidence>
<dbReference type="EMBL" id="DAATPR010000008">
    <property type="protein sequence ID" value="HAE9591792.1"/>
    <property type="molecule type" value="Genomic_DNA"/>
</dbReference>
<dbReference type="EMBL" id="DAAGYQ010000008">
    <property type="protein sequence ID" value="HAB5093641.1"/>
    <property type="molecule type" value="Genomic_DNA"/>
</dbReference>
<dbReference type="EMBL" id="DAAFWD010000009">
    <property type="protein sequence ID" value="HAB1714063.1"/>
    <property type="molecule type" value="Genomic_DNA"/>
</dbReference>
<name>A0A5X8K0H1_SALDE</name>
<comment type="caution">
    <text evidence="1">The sequence shown here is derived from an EMBL/GenBank/DDBJ whole genome shotgun (WGS) entry which is preliminary data.</text>
</comment>
<dbReference type="EMBL" id="AAHWEW010000013">
    <property type="protein sequence ID" value="ECB0111680.1"/>
    <property type="molecule type" value="Genomic_DNA"/>
</dbReference>
<dbReference type="AlphaFoldDB" id="A0A5X8K0H1"/>